<sequence length="410" mass="47677">MTEALVRRGRPIAYKIKVRPEDFQVTEIADLTPSDRGRYRLYRLTKAGWNTTDLLRRLARRFGLPYDAFSYGGRKDRHALTTQYITIRDERDLSLTESAFALHALGWVDEPMTPEFILGNRFRITLRAMRAEEVAQVERNLQAVRAYGLPNYFDDQRFGSYDRKRGFIAEKLVKDQWEEALKIYLTLCYPQEKRAAKERKRYFLEHWGEWDACLKQAKTVTERRLFRFLQRRGGDYVGAVNLIPREELALILSAYQSFLWNEMVREIVREWASPILEVRGVVTRYAFYLTLSREALEYLRELKLPTPGPGASPPDPYAEHIYRKVLERAGITSENALALKKLRRAYMKAVPRDVLLFPEGLEMLEVAPDELYPGRVKAVLLFTLPRGAYGTMVLKRLTLRVSDACGRPPA</sequence>
<dbReference type="GO" id="GO:0003723">
    <property type="term" value="F:RNA binding"/>
    <property type="evidence" value="ECO:0007669"/>
    <property type="project" value="InterPro"/>
</dbReference>
<evidence type="ECO:0000256" key="4">
    <source>
        <dbReference type="HAMAP-Rule" id="MF_01082"/>
    </source>
</evidence>
<dbReference type="Pfam" id="PF01142">
    <property type="entry name" value="TruD"/>
    <property type="match status" value="1"/>
</dbReference>
<proteinExistence type="inferred from homology"/>
<dbReference type="InterPro" id="IPR020103">
    <property type="entry name" value="PsdUridine_synth_cat_dom_sf"/>
</dbReference>
<evidence type="ECO:0000313" key="6">
    <source>
        <dbReference type="EMBL" id="BAL54890.1"/>
    </source>
</evidence>
<protein>
    <recommendedName>
        <fullName evidence="4">tRNA pseudouridine synthase D</fullName>
        <ecNumber evidence="4">5.4.99.27</ecNumber>
    </recommendedName>
    <alternativeName>
        <fullName evidence="4">tRNA pseudouridine(13) synthase</fullName>
    </alternativeName>
    <alternativeName>
        <fullName evidence="4">tRNA pseudouridylate synthase D</fullName>
    </alternativeName>
    <alternativeName>
        <fullName evidence="4">tRNA-uridine isomerase D</fullName>
    </alternativeName>
</protein>
<dbReference type="InterPro" id="IPR020119">
    <property type="entry name" value="PsdUridine_synth_TruD_CS"/>
</dbReference>
<evidence type="ECO:0000256" key="2">
    <source>
        <dbReference type="ARBA" id="ARBA00022694"/>
    </source>
</evidence>
<dbReference type="PROSITE" id="PS01268">
    <property type="entry name" value="UPF0024"/>
    <property type="match status" value="1"/>
</dbReference>
<dbReference type="InterPro" id="IPR011760">
    <property type="entry name" value="PsdUridine_synth_TruD_insert"/>
</dbReference>
<evidence type="ECO:0000259" key="5">
    <source>
        <dbReference type="PROSITE" id="PS50984"/>
    </source>
</evidence>
<dbReference type="PANTHER" id="PTHR13326">
    <property type="entry name" value="TRNA PSEUDOURIDINE SYNTHASE D"/>
    <property type="match status" value="1"/>
</dbReference>
<comment type="function">
    <text evidence="4">Responsible for synthesis of pseudouridine from uracil-13 in transfer RNAs.</text>
</comment>
<dbReference type="InterPro" id="IPR042214">
    <property type="entry name" value="TruD_catalytic"/>
</dbReference>
<dbReference type="SUPFAM" id="SSF55120">
    <property type="entry name" value="Pseudouridine synthase"/>
    <property type="match status" value="1"/>
</dbReference>
<evidence type="ECO:0000256" key="1">
    <source>
        <dbReference type="ARBA" id="ARBA00007953"/>
    </source>
</evidence>
<keyword evidence="2 4" id="KW-0819">tRNA processing</keyword>
<gene>
    <name evidence="4" type="primary">truD</name>
    <name evidence="6" type="ORF">HGMM_F21E04C28</name>
</gene>
<reference evidence="6" key="2">
    <citation type="journal article" date="2012" name="PLoS ONE">
        <title>A Deeply Branching Thermophilic Bacterium with an Ancient Acetyl-CoA Pathway Dominates a Subsurface Ecosystem.</title>
        <authorList>
            <person name="Takami H."/>
            <person name="Noguchi H."/>
            <person name="Takaki Y."/>
            <person name="Uchiyama I."/>
            <person name="Toyoda A."/>
            <person name="Nishi S."/>
            <person name="Chee G.-J."/>
            <person name="Arai W."/>
            <person name="Nunoura T."/>
            <person name="Itoh T."/>
            <person name="Hattori M."/>
            <person name="Takai K."/>
        </authorList>
    </citation>
    <scope>NUCLEOTIDE SEQUENCE</scope>
</reference>
<reference evidence="6" key="1">
    <citation type="journal article" date="2005" name="Environ. Microbiol.">
        <title>Genetic and functional properties of uncultivated thermophilic crenarchaeotes from a subsurface gold mine as revealed by analysis of genome fragments.</title>
        <authorList>
            <person name="Nunoura T."/>
            <person name="Hirayama H."/>
            <person name="Takami H."/>
            <person name="Oida H."/>
            <person name="Nishi S."/>
            <person name="Shimamura S."/>
            <person name="Suzuki Y."/>
            <person name="Inagaki F."/>
            <person name="Takai K."/>
            <person name="Nealson K.H."/>
            <person name="Horikoshi K."/>
        </authorList>
    </citation>
    <scope>NUCLEOTIDE SEQUENCE</scope>
</reference>
<organism evidence="6">
    <name type="scientific">uncultured Acidobacteriota bacterium</name>
    <dbReference type="NCBI Taxonomy" id="171953"/>
    <lineage>
        <taxon>Bacteria</taxon>
        <taxon>Pseudomonadati</taxon>
        <taxon>Acidobacteriota</taxon>
        <taxon>environmental samples</taxon>
    </lineage>
</organism>
<dbReference type="PANTHER" id="PTHR13326:SF21">
    <property type="entry name" value="PSEUDOURIDYLATE SYNTHASE PUS7L"/>
    <property type="match status" value="1"/>
</dbReference>
<dbReference type="Gene3D" id="3.30.2350.20">
    <property type="entry name" value="TruD, catalytic domain"/>
    <property type="match status" value="2"/>
</dbReference>
<comment type="similarity">
    <text evidence="1 4">Belongs to the pseudouridine synthase TruD family.</text>
</comment>
<dbReference type="HAMAP" id="MF_01082">
    <property type="entry name" value="TruD"/>
    <property type="match status" value="1"/>
</dbReference>
<evidence type="ECO:0000256" key="3">
    <source>
        <dbReference type="ARBA" id="ARBA00023235"/>
    </source>
</evidence>
<accession>H5SFF4</accession>
<dbReference type="GO" id="GO:0160150">
    <property type="term" value="F:tRNA pseudouridine(13) synthase activity"/>
    <property type="evidence" value="ECO:0007669"/>
    <property type="project" value="UniProtKB-EC"/>
</dbReference>
<dbReference type="EC" id="5.4.99.27" evidence="4"/>
<dbReference type="InterPro" id="IPR001656">
    <property type="entry name" value="PsdUridine_synth_TruD"/>
</dbReference>
<dbReference type="EMBL" id="AP011702">
    <property type="protein sequence ID" value="BAL54890.1"/>
    <property type="molecule type" value="Genomic_DNA"/>
</dbReference>
<dbReference type="PROSITE" id="PS50984">
    <property type="entry name" value="TRUD"/>
    <property type="match status" value="1"/>
</dbReference>
<comment type="catalytic activity">
    <reaction evidence="4">
        <text>uridine(13) in tRNA = pseudouridine(13) in tRNA</text>
        <dbReference type="Rhea" id="RHEA:42540"/>
        <dbReference type="Rhea" id="RHEA-COMP:10105"/>
        <dbReference type="Rhea" id="RHEA-COMP:10106"/>
        <dbReference type="ChEBI" id="CHEBI:65314"/>
        <dbReference type="ChEBI" id="CHEBI:65315"/>
        <dbReference type="EC" id="5.4.99.27"/>
    </reaction>
</comment>
<name>H5SFF4_9BACT</name>
<feature type="domain" description="TRUD" evidence="5">
    <location>
        <begin position="148"/>
        <end position="357"/>
    </location>
</feature>
<dbReference type="PIRSF" id="PIRSF037016">
    <property type="entry name" value="Pseudouridin_synth_euk_prd"/>
    <property type="match status" value="1"/>
</dbReference>
<feature type="active site" description="Nucleophile" evidence="4">
    <location>
        <position position="76"/>
    </location>
</feature>
<dbReference type="GO" id="GO:0031119">
    <property type="term" value="P:tRNA pseudouridine synthesis"/>
    <property type="evidence" value="ECO:0007669"/>
    <property type="project" value="UniProtKB-UniRule"/>
</dbReference>
<dbReference type="AlphaFoldDB" id="H5SFF4"/>
<keyword evidence="3 4" id="KW-0413">Isomerase</keyword>